<accession>A0ABS7EJS7</accession>
<organism evidence="4 5">
    <name type="scientific">Neiella holothuriorum</name>
    <dbReference type="NCBI Taxonomy" id="2870530"/>
    <lineage>
        <taxon>Bacteria</taxon>
        <taxon>Pseudomonadati</taxon>
        <taxon>Pseudomonadota</taxon>
        <taxon>Gammaproteobacteria</taxon>
        <taxon>Alteromonadales</taxon>
        <taxon>Echinimonadaceae</taxon>
        <taxon>Neiella</taxon>
    </lineage>
</organism>
<dbReference type="InterPro" id="IPR034169">
    <property type="entry name" value="NifX-like"/>
</dbReference>
<dbReference type="Pfam" id="PF02579">
    <property type="entry name" value="Nitro_FeMo-Co"/>
    <property type="match status" value="1"/>
</dbReference>
<keyword evidence="5" id="KW-1185">Reference proteome</keyword>
<dbReference type="RefSeq" id="WP_220105211.1">
    <property type="nucleotide sequence ID" value="NZ_JAHZSS010000025.1"/>
</dbReference>
<name>A0ABS7EJS7_9GAMM</name>
<reference evidence="4" key="1">
    <citation type="submission" date="2021-07" db="EMBL/GenBank/DDBJ databases">
        <title>Neiella marina sp. nov., isolated from the intestinal content of sea cucumber Apostichopus japonicus.</title>
        <authorList>
            <person name="Bai X."/>
        </authorList>
    </citation>
    <scope>NUCLEOTIDE SEQUENCE</scope>
    <source>
        <strain evidence="4">126</strain>
    </source>
</reference>
<gene>
    <name evidence="4" type="ORF">K0504_16240</name>
</gene>
<dbReference type="InterPro" id="IPR051840">
    <property type="entry name" value="NifX/NifY_domain"/>
</dbReference>
<dbReference type="PANTHER" id="PTHR33937">
    <property type="entry name" value="IRON-MOLYBDENUM PROTEIN-RELATED-RELATED"/>
    <property type="match status" value="1"/>
</dbReference>
<dbReference type="PANTHER" id="PTHR33937:SF1">
    <property type="entry name" value="IRON-MOLIBDENUM COFACTOR PROCESSING PROTEIN"/>
    <property type="match status" value="1"/>
</dbReference>
<sequence length="159" mass="17432">MNSAPQRKLQLIDRAAHSFWFHVAFATNDQEHINQHFGSCKALAVYGLDDAQAGLVEVIQFNPTIAGHDQGKLMARYQALENCAAVYCNAIGPSAVGHLLATGVQPVKVSAGMSIHQALIELHQQLLDGPRGWLAKAMKHQDSNTSHKQQLNALLDDEW</sequence>
<keyword evidence="2" id="KW-0535">Nitrogen fixation</keyword>
<dbReference type="Gene3D" id="3.30.420.130">
    <property type="entry name" value="Dinitrogenase iron-molybdenum cofactor biosynthesis domain"/>
    <property type="match status" value="1"/>
</dbReference>
<comment type="similarity">
    <text evidence="1">Belongs to the NifX/NifY family.</text>
</comment>
<evidence type="ECO:0000313" key="5">
    <source>
        <dbReference type="Proteomes" id="UP001166251"/>
    </source>
</evidence>
<dbReference type="CDD" id="cd00853">
    <property type="entry name" value="NifX"/>
    <property type="match status" value="1"/>
</dbReference>
<dbReference type="InterPro" id="IPR036105">
    <property type="entry name" value="DiNase_FeMo-co_biosyn_sf"/>
</dbReference>
<evidence type="ECO:0000313" key="4">
    <source>
        <dbReference type="EMBL" id="MBW8192589.1"/>
    </source>
</evidence>
<dbReference type="Proteomes" id="UP001166251">
    <property type="component" value="Unassembled WGS sequence"/>
</dbReference>
<proteinExistence type="inferred from homology"/>
<protein>
    <recommendedName>
        <fullName evidence="3">Dinitrogenase iron-molybdenum cofactor biosynthesis domain-containing protein</fullName>
    </recommendedName>
</protein>
<dbReference type="SUPFAM" id="SSF53146">
    <property type="entry name" value="Nitrogenase accessory factor-like"/>
    <property type="match status" value="1"/>
</dbReference>
<evidence type="ECO:0000256" key="1">
    <source>
        <dbReference type="ARBA" id="ARBA00010285"/>
    </source>
</evidence>
<feature type="domain" description="Dinitrogenase iron-molybdenum cofactor biosynthesis" evidence="3">
    <location>
        <begin position="30"/>
        <end position="122"/>
    </location>
</feature>
<evidence type="ECO:0000256" key="2">
    <source>
        <dbReference type="ARBA" id="ARBA00023231"/>
    </source>
</evidence>
<dbReference type="InterPro" id="IPR003731">
    <property type="entry name" value="Di-Nase_FeMo-co_biosynth"/>
</dbReference>
<comment type="caution">
    <text evidence="4">The sequence shown here is derived from an EMBL/GenBank/DDBJ whole genome shotgun (WGS) entry which is preliminary data.</text>
</comment>
<evidence type="ECO:0000259" key="3">
    <source>
        <dbReference type="Pfam" id="PF02579"/>
    </source>
</evidence>
<dbReference type="EMBL" id="JAHZSS010000025">
    <property type="protein sequence ID" value="MBW8192589.1"/>
    <property type="molecule type" value="Genomic_DNA"/>
</dbReference>